<dbReference type="InterPro" id="IPR010349">
    <property type="entry name" value="Asparaginase_II"/>
</dbReference>
<keyword evidence="2" id="KW-1185">Reference proteome</keyword>
<dbReference type="OrthoDB" id="9770793at2"/>
<dbReference type="eggNOG" id="COG4448">
    <property type="taxonomic scope" value="Bacteria"/>
</dbReference>
<dbReference type="KEGG" id="ccb:Clocel_0420"/>
<dbReference type="PANTHER" id="PTHR42110">
    <property type="entry name" value="L-ASPARAGINASE, PUTATIVE (AFU_ORTHOLOGUE AFUA_3G11890)-RELATED"/>
    <property type="match status" value="1"/>
</dbReference>
<dbReference type="AlphaFoldDB" id="D9SQD1"/>
<dbReference type="Pfam" id="PF06089">
    <property type="entry name" value="Asparaginase_II"/>
    <property type="match status" value="1"/>
</dbReference>
<proteinExistence type="predicted"/>
<name>D9SQD1_CLOC7</name>
<dbReference type="Proteomes" id="UP000002730">
    <property type="component" value="Chromosome"/>
</dbReference>
<evidence type="ECO:0000313" key="2">
    <source>
        <dbReference type="Proteomes" id="UP000002730"/>
    </source>
</evidence>
<dbReference type="EMBL" id="CP002160">
    <property type="protein sequence ID" value="ADL50198.1"/>
    <property type="molecule type" value="Genomic_DNA"/>
</dbReference>
<evidence type="ECO:0000313" key="1">
    <source>
        <dbReference type="EMBL" id="ADL50198.1"/>
    </source>
</evidence>
<sequence>MEPLVALTRSNRIESIHAGYICITDSNNNVLYNIGDCKDKVFLRSAAKPFIATTFIKSGAMEQFDISEKELAIICSSHTGEDYHRETISSILNKIGVSEEDLKCGISAPYNKEMNERLIRKNERPSKLYNCCSGKHSGMLAACKALGLPIDSYNDKCHPLQKLILYNISKLLGCSEEDIILGIDGCTVPSFMITIQQISYLYALLADGGNTKEEYKDALTKIRNSMVAYPEMIDGYEEFYTELMGHSDKRMIAKVGDEGLYCVAVPEKKIGIVVKIVDGNERACYPVIIEVLKQLGIFTKTESKQLYNWAFTPLKNHVSDVIGYTLPVFNINKNQSNKNITIGQLLEFKGDNLWNN</sequence>
<organism evidence="1 2">
    <name type="scientific">Clostridium cellulovorans (strain ATCC 35296 / DSM 3052 / OCM 3 / 743B)</name>
    <dbReference type="NCBI Taxonomy" id="573061"/>
    <lineage>
        <taxon>Bacteria</taxon>
        <taxon>Bacillati</taxon>
        <taxon>Bacillota</taxon>
        <taxon>Clostridia</taxon>
        <taxon>Eubacteriales</taxon>
        <taxon>Clostridiaceae</taxon>
        <taxon>Clostridium</taxon>
    </lineage>
</organism>
<gene>
    <name evidence="1" type="ordered locus">Clocel_0420</name>
</gene>
<protein>
    <submittedName>
        <fullName evidence="1">L-asparaginase II</fullName>
    </submittedName>
</protein>
<dbReference type="HOGENOM" id="CLU_062004_0_0_9"/>
<dbReference type="PANTHER" id="PTHR42110:SF1">
    <property type="entry name" value="L-ASPARAGINASE, PUTATIVE (AFU_ORTHOLOGUE AFUA_3G11890)-RELATED"/>
    <property type="match status" value="1"/>
</dbReference>
<accession>D9SQD1</accession>
<dbReference type="STRING" id="573061.Clocel_0420"/>
<dbReference type="RefSeq" id="WP_010075034.1">
    <property type="nucleotide sequence ID" value="NC_014393.1"/>
</dbReference>
<reference evidence="1 2" key="1">
    <citation type="submission" date="2010-08" db="EMBL/GenBank/DDBJ databases">
        <title>Complete sequence of Clostridium cellulovorans 743B.</title>
        <authorList>
            <consortium name="US DOE Joint Genome Institute"/>
            <person name="Lucas S."/>
            <person name="Copeland A."/>
            <person name="Lapidus A."/>
            <person name="Cheng J.-F."/>
            <person name="Bruce D."/>
            <person name="Goodwin L."/>
            <person name="Pitluck S."/>
            <person name="Chertkov O."/>
            <person name="Detter J.C."/>
            <person name="Han C."/>
            <person name="Tapia R."/>
            <person name="Land M."/>
            <person name="Hauser L."/>
            <person name="Chang Y.-J."/>
            <person name="Jeffries C."/>
            <person name="Kyrpides N."/>
            <person name="Ivanova N."/>
            <person name="Mikhailova N."/>
            <person name="Hemme C.L."/>
            <person name="Woyke T."/>
        </authorList>
    </citation>
    <scope>NUCLEOTIDE SEQUENCE [LARGE SCALE GENOMIC DNA]</scope>
    <source>
        <strain evidence="2">ATCC 35296 / DSM 3052 / OCM 3 / 743B</strain>
    </source>
</reference>